<evidence type="ECO:0000256" key="1">
    <source>
        <dbReference type="SAM" id="Phobius"/>
    </source>
</evidence>
<gene>
    <name evidence="2" type="ORF">V8201_04780</name>
</gene>
<keyword evidence="1" id="KW-1133">Transmembrane helix</keyword>
<reference evidence="2 3" key="1">
    <citation type="journal article" date="2013" name="Int. J. Syst. Evol. Microbiol.">
        <title>Sphingomonas kyungheensis sp. nov., a bacterium with ginsenoside-converting activity isolated from soil of a ginseng field.</title>
        <authorList>
            <person name="Son H.M."/>
            <person name="Yang J.E."/>
            <person name="Park Y."/>
            <person name="Han C.K."/>
            <person name="Kim S.G."/>
            <person name="Kook M."/>
            <person name="Yi T.H."/>
        </authorList>
    </citation>
    <scope>NUCLEOTIDE SEQUENCE [LARGE SCALE GENOMIC DNA]</scope>
    <source>
        <strain evidence="2 3">LMG 26582</strain>
    </source>
</reference>
<evidence type="ECO:0000313" key="2">
    <source>
        <dbReference type="EMBL" id="MEI5686390.1"/>
    </source>
</evidence>
<keyword evidence="1" id="KW-0812">Transmembrane</keyword>
<dbReference type="Proteomes" id="UP001367771">
    <property type="component" value="Unassembled WGS sequence"/>
</dbReference>
<name>A0ABU8GZX7_9SPHN</name>
<keyword evidence="1" id="KW-0472">Membrane</keyword>
<organism evidence="2 3">
    <name type="scientific">Sphingomonas kyungheensis</name>
    <dbReference type="NCBI Taxonomy" id="1069987"/>
    <lineage>
        <taxon>Bacteria</taxon>
        <taxon>Pseudomonadati</taxon>
        <taxon>Pseudomonadota</taxon>
        <taxon>Alphaproteobacteria</taxon>
        <taxon>Sphingomonadales</taxon>
        <taxon>Sphingomonadaceae</taxon>
        <taxon>Sphingomonas</taxon>
    </lineage>
</organism>
<protein>
    <submittedName>
        <fullName evidence="2">Uncharacterized protein</fullName>
    </submittedName>
</protein>
<proteinExistence type="predicted"/>
<keyword evidence="3" id="KW-1185">Reference proteome</keyword>
<dbReference type="EMBL" id="JBBBDM010000002">
    <property type="protein sequence ID" value="MEI5686390.1"/>
    <property type="molecule type" value="Genomic_DNA"/>
</dbReference>
<comment type="caution">
    <text evidence="2">The sequence shown here is derived from an EMBL/GenBank/DDBJ whole genome shotgun (WGS) entry which is preliminary data.</text>
</comment>
<dbReference type="RefSeq" id="WP_336544616.1">
    <property type="nucleotide sequence ID" value="NZ_JBBBDM010000002.1"/>
</dbReference>
<evidence type="ECO:0000313" key="3">
    <source>
        <dbReference type="Proteomes" id="UP001367771"/>
    </source>
</evidence>
<accession>A0ABU8GZX7</accession>
<feature type="transmembrane region" description="Helical" evidence="1">
    <location>
        <begin position="49"/>
        <end position="78"/>
    </location>
</feature>
<sequence>MNPGLAGLFAGGMAGAYVPTLRDQIRDGRIEMPLGGINPIGVRRDEHPLAFLLCSVAMVGCVAILLIVSAILVVRALLS</sequence>